<dbReference type="Proteomes" id="UP000215059">
    <property type="component" value="Unassembled WGS sequence"/>
</dbReference>
<evidence type="ECO:0000259" key="6">
    <source>
        <dbReference type="Pfam" id="PF00483"/>
    </source>
</evidence>
<reference evidence="7 8" key="1">
    <citation type="submission" date="2017-07" db="EMBL/GenBank/DDBJ databases">
        <title>Fictibacillus sp. nov. GDSW-R2A3 Genome sequencing and assembly.</title>
        <authorList>
            <person name="Mayilraj S."/>
        </authorList>
    </citation>
    <scope>NUCLEOTIDE SEQUENCE [LARGE SCALE GENOMIC DNA]</scope>
    <source>
        <strain evidence="7 8">GDSW-R2A3</strain>
    </source>
</reference>
<evidence type="ECO:0000256" key="1">
    <source>
        <dbReference type="ARBA" id="ARBA00006890"/>
    </source>
</evidence>
<protein>
    <recommendedName>
        <fullName evidence="2">UTP--glucose-1-phosphate uridylyltransferase</fullName>
        <ecNumber evidence="2">2.7.7.9</ecNumber>
    </recommendedName>
</protein>
<dbReference type="EMBL" id="NOII01000003">
    <property type="protein sequence ID" value="OYD57599.1"/>
    <property type="molecule type" value="Genomic_DNA"/>
</dbReference>
<dbReference type="PANTHER" id="PTHR43197">
    <property type="entry name" value="UTP--GLUCOSE-1-PHOSPHATE URIDYLYLTRANSFERASE"/>
    <property type="match status" value="1"/>
</dbReference>
<proteinExistence type="inferred from homology"/>
<name>A0A235F8R7_9BACL</name>
<evidence type="ECO:0000256" key="3">
    <source>
        <dbReference type="ARBA" id="ARBA00022679"/>
    </source>
</evidence>
<dbReference type="PANTHER" id="PTHR43197:SF1">
    <property type="entry name" value="UTP--GLUCOSE-1-PHOSPHATE URIDYLYLTRANSFERASE"/>
    <property type="match status" value="1"/>
</dbReference>
<dbReference type="Gene3D" id="3.90.550.10">
    <property type="entry name" value="Spore Coat Polysaccharide Biosynthesis Protein SpsA, Chain A"/>
    <property type="match status" value="1"/>
</dbReference>
<keyword evidence="8" id="KW-1185">Reference proteome</keyword>
<comment type="similarity">
    <text evidence="1">Belongs to the UDPGP type 2 family.</text>
</comment>
<evidence type="ECO:0000313" key="7">
    <source>
        <dbReference type="EMBL" id="OYD57599.1"/>
    </source>
</evidence>
<evidence type="ECO:0000256" key="4">
    <source>
        <dbReference type="ARBA" id="ARBA00022695"/>
    </source>
</evidence>
<dbReference type="InterPro" id="IPR005771">
    <property type="entry name" value="GalU_uridylyltTrfase_bac/arc"/>
</dbReference>
<comment type="caution">
    <text evidence="7">The sequence shown here is derived from an EMBL/GenBank/DDBJ whole genome shotgun (WGS) entry which is preliminary data.</text>
</comment>
<dbReference type="RefSeq" id="WP_094252950.1">
    <property type="nucleotide sequence ID" value="NZ_JBHLXL010000001.1"/>
</dbReference>
<dbReference type="GO" id="GO:0003983">
    <property type="term" value="F:UTP:glucose-1-phosphate uridylyltransferase activity"/>
    <property type="evidence" value="ECO:0007669"/>
    <property type="project" value="UniProtKB-EC"/>
</dbReference>
<accession>A0A235F8R7</accession>
<dbReference type="Pfam" id="PF00483">
    <property type="entry name" value="NTP_transferase"/>
    <property type="match status" value="1"/>
</dbReference>
<evidence type="ECO:0000256" key="2">
    <source>
        <dbReference type="ARBA" id="ARBA00012415"/>
    </source>
</evidence>
<dbReference type="SUPFAM" id="SSF53448">
    <property type="entry name" value="Nucleotide-diphospho-sugar transferases"/>
    <property type="match status" value="1"/>
</dbReference>
<dbReference type="EC" id="2.7.7.9" evidence="2"/>
<feature type="domain" description="Nucleotidyl transferase" evidence="6">
    <location>
        <begin position="8"/>
        <end position="187"/>
    </location>
</feature>
<evidence type="ECO:0000256" key="5">
    <source>
        <dbReference type="ARBA" id="ARBA00048128"/>
    </source>
</evidence>
<gene>
    <name evidence="7" type="ORF">CGZ90_13100</name>
</gene>
<evidence type="ECO:0000313" key="8">
    <source>
        <dbReference type="Proteomes" id="UP000215059"/>
    </source>
</evidence>
<sequence length="213" mass="24057">MSEVLTMIVPVLGKQPFIMNNLTALFKEAIEIGIKDIVFVTDIEGIADTVLLNWVNHKQLNIHCIYDSSIKHIGETVLCCKDYIKDEAFALILDNELQIKTLINQHLETGASIIGVQSVHNAKSKEYGVIQPSSHFSSLYGIKEISNIGYVEKETTLIMTGQYILSPDIMRYIKKSLDRASASELFYQAVRLLNDYQRVFAFEATVLQKEVLI</sequence>
<organism evidence="7 8">
    <name type="scientific">Fictibacillus aquaticus</name>
    <dbReference type="NCBI Taxonomy" id="2021314"/>
    <lineage>
        <taxon>Bacteria</taxon>
        <taxon>Bacillati</taxon>
        <taxon>Bacillota</taxon>
        <taxon>Bacilli</taxon>
        <taxon>Bacillales</taxon>
        <taxon>Fictibacillaceae</taxon>
        <taxon>Fictibacillus</taxon>
    </lineage>
</organism>
<dbReference type="GO" id="GO:0006011">
    <property type="term" value="P:UDP-alpha-D-glucose metabolic process"/>
    <property type="evidence" value="ECO:0007669"/>
    <property type="project" value="InterPro"/>
</dbReference>
<keyword evidence="3" id="KW-0808">Transferase</keyword>
<dbReference type="InterPro" id="IPR005835">
    <property type="entry name" value="NTP_transferase_dom"/>
</dbReference>
<keyword evidence="4" id="KW-0548">Nucleotidyltransferase</keyword>
<dbReference type="AlphaFoldDB" id="A0A235F8R7"/>
<comment type="catalytic activity">
    <reaction evidence="5">
        <text>alpha-D-glucose 1-phosphate + UTP + H(+) = UDP-alpha-D-glucose + diphosphate</text>
        <dbReference type="Rhea" id="RHEA:19889"/>
        <dbReference type="ChEBI" id="CHEBI:15378"/>
        <dbReference type="ChEBI" id="CHEBI:33019"/>
        <dbReference type="ChEBI" id="CHEBI:46398"/>
        <dbReference type="ChEBI" id="CHEBI:58601"/>
        <dbReference type="ChEBI" id="CHEBI:58885"/>
        <dbReference type="EC" id="2.7.7.9"/>
    </reaction>
</comment>
<dbReference type="OrthoDB" id="9803871at2"/>
<dbReference type="InterPro" id="IPR029044">
    <property type="entry name" value="Nucleotide-diphossugar_trans"/>
</dbReference>